<evidence type="ECO:0000313" key="5">
    <source>
        <dbReference type="RefSeq" id="XP_065644943.1"/>
    </source>
</evidence>
<evidence type="ECO:0000256" key="1">
    <source>
        <dbReference type="SAM" id="Phobius"/>
    </source>
</evidence>
<proteinExistence type="predicted"/>
<reference evidence="4" key="1">
    <citation type="submission" date="2025-05" db="UniProtKB">
        <authorList>
            <consortium name="RefSeq"/>
        </authorList>
    </citation>
    <scope>NUCLEOTIDE SEQUENCE [LARGE SCALE GENOMIC DNA]</scope>
</reference>
<dbReference type="RefSeq" id="XP_065644943.1">
    <property type="nucleotide sequence ID" value="XM_065788871.1"/>
</dbReference>
<dbReference type="PRINTS" id="PR00109">
    <property type="entry name" value="TYRKINASE"/>
</dbReference>
<keyword evidence="1" id="KW-1133">Transmembrane helix</keyword>
<evidence type="ECO:0000259" key="3">
    <source>
        <dbReference type="PROSITE" id="PS50011"/>
    </source>
</evidence>
<protein>
    <submittedName>
        <fullName evidence="5">Macrophage colony-stimulating factor 1 receptor 2-like</fullName>
    </submittedName>
</protein>
<dbReference type="Gene3D" id="1.10.510.10">
    <property type="entry name" value="Transferase(Phosphotransferase) domain 1"/>
    <property type="match status" value="1"/>
</dbReference>
<organism evidence="4 5">
    <name type="scientific">Hydra vulgaris</name>
    <name type="common">Hydra</name>
    <name type="synonym">Hydra attenuata</name>
    <dbReference type="NCBI Taxonomy" id="6087"/>
    <lineage>
        <taxon>Eukaryota</taxon>
        <taxon>Metazoa</taxon>
        <taxon>Cnidaria</taxon>
        <taxon>Hydrozoa</taxon>
        <taxon>Hydroidolina</taxon>
        <taxon>Anthoathecata</taxon>
        <taxon>Aplanulata</taxon>
        <taxon>Hydridae</taxon>
        <taxon>Hydra</taxon>
    </lineage>
</organism>
<feature type="transmembrane region" description="Helical" evidence="1">
    <location>
        <begin position="537"/>
        <end position="561"/>
    </location>
</feature>
<reference evidence="5" key="2">
    <citation type="submission" date="2025-08" db="UniProtKB">
        <authorList>
            <consortium name="RefSeq"/>
        </authorList>
    </citation>
    <scope>IDENTIFICATION</scope>
</reference>
<dbReference type="Proteomes" id="UP001652625">
    <property type="component" value="Chromosome 01"/>
</dbReference>
<keyword evidence="1" id="KW-0812">Transmembrane</keyword>
<gene>
    <name evidence="5" type="primary">LOC136075501</name>
</gene>
<keyword evidence="2" id="KW-0732">Signal</keyword>
<evidence type="ECO:0000313" key="4">
    <source>
        <dbReference type="Proteomes" id="UP001652625"/>
    </source>
</evidence>
<dbReference type="InterPro" id="IPR000719">
    <property type="entry name" value="Prot_kinase_dom"/>
</dbReference>
<dbReference type="PANTHER" id="PTHR24416">
    <property type="entry name" value="TYROSINE-PROTEIN KINASE RECEPTOR"/>
    <property type="match status" value="1"/>
</dbReference>
<dbReference type="CDD" id="cd00192">
    <property type="entry name" value="PTKc"/>
    <property type="match status" value="1"/>
</dbReference>
<evidence type="ECO:0000256" key="2">
    <source>
        <dbReference type="SAM" id="SignalP"/>
    </source>
</evidence>
<keyword evidence="4" id="KW-1185">Reference proteome</keyword>
<dbReference type="SMART" id="SM00219">
    <property type="entry name" value="TyrKc"/>
    <property type="match status" value="1"/>
</dbReference>
<dbReference type="GeneID" id="136075501"/>
<feature type="signal peptide" evidence="2">
    <location>
        <begin position="1"/>
        <end position="21"/>
    </location>
</feature>
<dbReference type="InterPro" id="IPR050122">
    <property type="entry name" value="RTK"/>
</dbReference>
<dbReference type="SUPFAM" id="SSF56112">
    <property type="entry name" value="Protein kinase-like (PK-like)"/>
    <property type="match status" value="1"/>
</dbReference>
<feature type="chain" id="PRO_5047197390" evidence="2">
    <location>
        <begin position="22"/>
        <end position="1030"/>
    </location>
</feature>
<dbReference type="InterPro" id="IPR011009">
    <property type="entry name" value="Kinase-like_dom_sf"/>
</dbReference>
<keyword evidence="1" id="KW-0472">Membrane</keyword>
<dbReference type="PROSITE" id="PS50011">
    <property type="entry name" value="PROTEIN_KINASE_DOM"/>
    <property type="match status" value="1"/>
</dbReference>
<dbReference type="InterPro" id="IPR008266">
    <property type="entry name" value="Tyr_kinase_AS"/>
</dbReference>
<dbReference type="PROSITE" id="PS00109">
    <property type="entry name" value="PROTEIN_KINASE_TYR"/>
    <property type="match status" value="1"/>
</dbReference>
<accession>A0ABM4B7U7</accession>
<sequence>MGSLSFFLLTYALIKIEVTESFLLNCKNIGYDIAKEWFIQGQLYSYCTYLKVEEGQQPSSILVDESCNSVICYECMKACNASKPFNLINCLSDCNSTSCEFGCKFYTYLSGATNESFQTNVQNMPYIDSSFKVNPTEVQDLSITFQWPVVTSKFNFTKSIYLLTITVNQEENTYEVVLGLASENMYIMLEENFCFYGDVNYYRPGVTFQVNVYPINYNGYNTSTTITSNFTTFQQFSSLKSVTILPVSSPTYGTPTSLIVLQYNLIWNYPKDFETICKKLELKSYMSGVQCANSENKEWTDIINKQTTLYPALNQKTALFNFFNLKDSTDQLSFCNLSVMVTPQIGKCSVGTITNVFIPYPGCANIPSYDSEYCTNPSSTTPAPTAAPILRRYNISELYYEKTNGTNFSSPFYNITLSWYTPTSVYPIKEYKITYFQSSIQPIDVGSYTELFQTAYIPNALQNESSYIFTYLNPGMFFLYYIYAFTGIIQYDDNNFRAALNSNYETIIIPGIPTNSSTTTTPSQEIPLTTQQNNKTAIIIAAVLVPVSVTLIIFVIVVVVLKLRKKKKFKQKFNTSCGNIYSFEEYIEFQRKTDGWEIYSKTITFDKKIGEGAYGTVYVCKISANILAKTKYACQKSRASLLALNEEHTVNVAVKCLKDGANDSEIKDFREEINLMKGIGFHKNIVNMIGCSTTMEPLCLMVEFMENGDLLQFLRNRRNKLCISKVDGDSAGNFIYTTKYQDSLETTTSKTSTKGIMPNDVSLDDNGAITPDDLLSFAWQVASGMEYLSSINLVHRDLAARNILVGADKNVKISDFGLTRKIDDEQLYMSSQTRRLPIKWMSVEAIFDHTFTPQSDVWAYGVVLFEIVTLGGTPYPAINNRELMSLLKTGYRMDRPDNCSEQMYDIMLHCWNEDPLQRPSFTDLSEHLEGIISQGDRYFTFDIDEENTYYNVASFNSLSPETDDDVLANEIFQKPIQVKSIEETKKIGNESTFPVTKRYTDPEFFKSAYNSKFAPGLNNLAFNDAITDSV</sequence>
<dbReference type="Gene3D" id="3.30.200.20">
    <property type="entry name" value="Phosphorylase Kinase, domain 1"/>
    <property type="match status" value="1"/>
</dbReference>
<dbReference type="InterPro" id="IPR001245">
    <property type="entry name" value="Ser-Thr/Tyr_kinase_cat_dom"/>
</dbReference>
<feature type="domain" description="Protein kinase" evidence="3">
    <location>
        <begin position="603"/>
        <end position="939"/>
    </location>
</feature>
<dbReference type="InterPro" id="IPR020635">
    <property type="entry name" value="Tyr_kinase_cat_dom"/>
</dbReference>
<dbReference type="PANTHER" id="PTHR24416:SF583">
    <property type="entry name" value="RECEPTOR PROTEIN-TYROSINE KINASE"/>
    <property type="match status" value="1"/>
</dbReference>
<dbReference type="Pfam" id="PF07714">
    <property type="entry name" value="PK_Tyr_Ser-Thr"/>
    <property type="match status" value="1"/>
</dbReference>
<name>A0ABM4B7U7_HYDVU</name>